<evidence type="ECO:0000256" key="1">
    <source>
        <dbReference type="ARBA" id="ARBA00001947"/>
    </source>
</evidence>
<accession>A0A7G9WKP1</accession>
<keyword evidence="5 12" id="KW-0812">Transmembrane</keyword>
<keyword evidence="8" id="KW-0862">Zinc</keyword>
<dbReference type="InterPro" id="IPR008915">
    <property type="entry name" value="Peptidase_M50"/>
</dbReference>
<dbReference type="PANTHER" id="PTHR39188">
    <property type="entry name" value="MEMBRANE-ASSOCIATED ZINC METALLOPROTEASE M50B"/>
    <property type="match status" value="1"/>
</dbReference>
<keyword evidence="4 14" id="KW-0645">Protease</keyword>
<protein>
    <submittedName>
        <fullName evidence="14">Site-2 protease family protein</fullName>
    </submittedName>
</protein>
<keyword evidence="7" id="KW-0378">Hydrolase</keyword>
<keyword evidence="11 12" id="KW-0472">Membrane</keyword>
<keyword evidence="15" id="KW-1185">Reference proteome</keyword>
<evidence type="ECO:0000256" key="2">
    <source>
        <dbReference type="ARBA" id="ARBA00004141"/>
    </source>
</evidence>
<evidence type="ECO:0000256" key="8">
    <source>
        <dbReference type="ARBA" id="ARBA00022833"/>
    </source>
</evidence>
<sequence length="203" mass="21559">MILAVGNCRIQATVPFFALIAFLLLVDRTGAALCGLTAAALHEAGHLLAMFLCKRAPCRIRFTVFGAEIGAENAAGSYRQDALIAVAGPAVNLLLWGGTAVYLSAAVASAPAQMFLLSNALLAGFNLLPVEPLDGGQTLLSLLSLCFEREQAQQVVQIVSFIALIPIAALGFLVLFQSHWNVTLLLAAVYLLFLLLMKNGRYA</sequence>
<feature type="transmembrane region" description="Helical" evidence="12">
    <location>
        <begin position="30"/>
        <end position="53"/>
    </location>
</feature>
<comment type="cofactor">
    <cofactor evidence="1">
        <name>Zn(2+)</name>
        <dbReference type="ChEBI" id="CHEBI:29105"/>
    </cofactor>
</comment>
<proteinExistence type="inferred from homology"/>
<organism evidence="14 15">
    <name type="scientific">Caproicibacterium amylolyticum</name>
    <dbReference type="NCBI Taxonomy" id="2766537"/>
    <lineage>
        <taxon>Bacteria</taxon>
        <taxon>Bacillati</taxon>
        <taxon>Bacillota</taxon>
        <taxon>Clostridia</taxon>
        <taxon>Eubacteriales</taxon>
        <taxon>Oscillospiraceae</taxon>
        <taxon>Caproicibacterium</taxon>
    </lineage>
</organism>
<dbReference type="AlphaFoldDB" id="A0A7G9WKP1"/>
<keyword evidence="9 12" id="KW-1133">Transmembrane helix</keyword>
<comment type="similarity">
    <text evidence="3">Belongs to the peptidase M50B family.</text>
</comment>
<evidence type="ECO:0000256" key="3">
    <source>
        <dbReference type="ARBA" id="ARBA00007931"/>
    </source>
</evidence>
<evidence type="ECO:0000313" key="14">
    <source>
        <dbReference type="EMBL" id="QNO19253.1"/>
    </source>
</evidence>
<evidence type="ECO:0000313" key="15">
    <source>
        <dbReference type="Proteomes" id="UP000516046"/>
    </source>
</evidence>
<evidence type="ECO:0000256" key="7">
    <source>
        <dbReference type="ARBA" id="ARBA00022801"/>
    </source>
</evidence>
<gene>
    <name evidence="14" type="ORF">H6X83_06535</name>
</gene>
<evidence type="ECO:0000256" key="11">
    <source>
        <dbReference type="ARBA" id="ARBA00023136"/>
    </source>
</evidence>
<comment type="subcellular location">
    <subcellularLocation>
        <location evidence="2">Membrane</location>
        <topology evidence="2">Multi-pass membrane protein</topology>
    </subcellularLocation>
</comment>
<dbReference type="GO" id="GO:0046872">
    <property type="term" value="F:metal ion binding"/>
    <property type="evidence" value="ECO:0007669"/>
    <property type="project" value="UniProtKB-KW"/>
</dbReference>
<dbReference type="GO" id="GO:0016020">
    <property type="term" value="C:membrane"/>
    <property type="evidence" value="ECO:0007669"/>
    <property type="project" value="UniProtKB-SubCell"/>
</dbReference>
<evidence type="ECO:0000256" key="9">
    <source>
        <dbReference type="ARBA" id="ARBA00022989"/>
    </source>
</evidence>
<evidence type="ECO:0000256" key="10">
    <source>
        <dbReference type="ARBA" id="ARBA00023049"/>
    </source>
</evidence>
<dbReference type="Pfam" id="PF02163">
    <property type="entry name" value="Peptidase_M50"/>
    <property type="match status" value="1"/>
</dbReference>
<feature type="transmembrane region" description="Helical" evidence="12">
    <location>
        <begin position="180"/>
        <end position="197"/>
    </location>
</feature>
<evidence type="ECO:0000256" key="4">
    <source>
        <dbReference type="ARBA" id="ARBA00022670"/>
    </source>
</evidence>
<evidence type="ECO:0000256" key="6">
    <source>
        <dbReference type="ARBA" id="ARBA00022723"/>
    </source>
</evidence>
<name>A0A7G9WKP1_9FIRM</name>
<dbReference type="KEGG" id="caml:H6X83_06535"/>
<evidence type="ECO:0000256" key="12">
    <source>
        <dbReference type="SAM" id="Phobius"/>
    </source>
</evidence>
<keyword evidence="10" id="KW-0482">Metalloprotease</keyword>
<evidence type="ECO:0000259" key="13">
    <source>
        <dbReference type="Pfam" id="PF02163"/>
    </source>
</evidence>
<feature type="transmembrane region" description="Helical" evidence="12">
    <location>
        <begin position="155"/>
        <end position="174"/>
    </location>
</feature>
<dbReference type="GO" id="GO:0008237">
    <property type="term" value="F:metallopeptidase activity"/>
    <property type="evidence" value="ECO:0007669"/>
    <property type="project" value="UniProtKB-KW"/>
</dbReference>
<feature type="domain" description="Peptidase M50" evidence="13">
    <location>
        <begin position="108"/>
        <end position="165"/>
    </location>
</feature>
<reference evidence="14 15" key="1">
    <citation type="submission" date="2020-08" db="EMBL/GenBank/DDBJ databases">
        <authorList>
            <person name="Ren C."/>
            <person name="Gu Y."/>
            <person name="Xu Y."/>
        </authorList>
    </citation>
    <scope>NUCLEOTIDE SEQUENCE [LARGE SCALE GENOMIC DNA]</scope>
    <source>
        <strain evidence="14 15">LBM18003</strain>
    </source>
</reference>
<dbReference type="Proteomes" id="UP000516046">
    <property type="component" value="Chromosome"/>
</dbReference>
<keyword evidence="6" id="KW-0479">Metal-binding</keyword>
<dbReference type="GO" id="GO:0006508">
    <property type="term" value="P:proteolysis"/>
    <property type="evidence" value="ECO:0007669"/>
    <property type="project" value="UniProtKB-KW"/>
</dbReference>
<dbReference type="EMBL" id="CP060696">
    <property type="protein sequence ID" value="QNO19253.1"/>
    <property type="molecule type" value="Genomic_DNA"/>
</dbReference>
<dbReference type="PANTHER" id="PTHR39188:SF3">
    <property type="entry name" value="STAGE IV SPORULATION PROTEIN FB"/>
    <property type="match status" value="1"/>
</dbReference>
<evidence type="ECO:0000256" key="5">
    <source>
        <dbReference type="ARBA" id="ARBA00022692"/>
    </source>
</evidence>
<dbReference type="RefSeq" id="WP_212508322.1">
    <property type="nucleotide sequence ID" value="NZ_CP060696.1"/>
</dbReference>